<dbReference type="PROSITE" id="PS51257">
    <property type="entry name" value="PROKAR_LIPOPROTEIN"/>
    <property type="match status" value="1"/>
</dbReference>
<gene>
    <name evidence="3" type="ORF">LZZ85_07085</name>
</gene>
<organism evidence="3 4">
    <name type="scientific">Terrimonas ginsenosidimutans</name>
    <dbReference type="NCBI Taxonomy" id="2908004"/>
    <lineage>
        <taxon>Bacteria</taxon>
        <taxon>Pseudomonadati</taxon>
        <taxon>Bacteroidota</taxon>
        <taxon>Chitinophagia</taxon>
        <taxon>Chitinophagales</taxon>
        <taxon>Chitinophagaceae</taxon>
        <taxon>Terrimonas</taxon>
    </lineage>
</organism>
<keyword evidence="2" id="KW-0732">Signal</keyword>
<dbReference type="RefSeq" id="WP_237870065.1">
    <property type="nucleotide sequence ID" value="NZ_JAKLTR010000003.1"/>
</dbReference>
<dbReference type="Proteomes" id="UP001165367">
    <property type="component" value="Unassembled WGS sequence"/>
</dbReference>
<feature type="signal peptide" evidence="2">
    <location>
        <begin position="1"/>
        <end position="21"/>
    </location>
</feature>
<feature type="chain" id="PRO_5045602512" description="Immunogenic protein (Bcsp31-1)" evidence="2">
    <location>
        <begin position="22"/>
        <end position="63"/>
    </location>
</feature>
<evidence type="ECO:0000313" key="3">
    <source>
        <dbReference type="EMBL" id="MCG2614038.1"/>
    </source>
</evidence>
<feature type="compositionally biased region" description="Low complexity" evidence="1">
    <location>
        <begin position="51"/>
        <end position="63"/>
    </location>
</feature>
<proteinExistence type="predicted"/>
<protein>
    <recommendedName>
        <fullName evidence="5">Immunogenic protein (Bcsp31-1)</fullName>
    </recommendedName>
</protein>
<sequence>MKKILAVAIVVIGFSACNNEADNEHPGTDTANSIVLPKDRSTDSLAIPPQAGDTAATTADSTK</sequence>
<keyword evidence="4" id="KW-1185">Reference proteome</keyword>
<evidence type="ECO:0008006" key="5">
    <source>
        <dbReference type="Google" id="ProtNLM"/>
    </source>
</evidence>
<feature type="region of interest" description="Disordered" evidence="1">
    <location>
        <begin position="18"/>
        <end position="63"/>
    </location>
</feature>
<comment type="caution">
    <text evidence="3">The sequence shown here is derived from an EMBL/GenBank/DDBJ whole genome shotgun (WGS) entry which is preliminary data.</text>
</comment>
<evidence type="ECO:0000313" key="4">
    <source>
        <dbReference type="Proteomes" id="UP001165367"/>
    </source>
</evidence>
<evidence type="ECO:0000256" key="1">
    <source>
        <dbReference type="SAM" id="MobiDB-lite"/>
    </source>
</evidence>
<accession>A0ABS9KNZ1</accession>
<dbReference type="EMBL" id="JAKLTR010000003">
    <property type="protein sequence ID" value="MCG2614038.1"/>
    <property type="molecule type" value="Genomic_DNA"/>
</dbReference>
<evidence type="ECO:0000256" key="2">
    <source>
        <dbReference type="SAM" id="SignalP"/>
    </source>
</evidence>
<reference evidence="3" key="1">
    <citation type="submission" date="2022-01" db="EMBL/GenBank/DDBJ databases">
        <authorList>
            <person name="Jo J.-H."/>
            <person name="Im W.-T."/>
        </authorList>
    </citation>
    <scope>NUCLEOTIDE SEQUENCE</scope>
    <source>
        <strain evidence="3">NA20</strain>
    </source>
</reference>
<name>A0ABS9KNZ1_9BACT</name>